<evidence type="ECO:0000259" key="2">
    <source>
        <dbReference type="PROSITE" id="PS50983"/>
    </source>
</evidence>
<dbReference type="InterPro" id="IPR002491">
    <property type="entry name" value="ABC_transptr_periplasmic_BD"/>
</dbReference>
<evidence type="ECO:0000256" key="1">
    <source>
        <dbReference type="SAM" id="SignalP"/>
    </source>
</evidence>
<dbReference type="EMBL" id="JXQW01000019">
    <property type="protein sequence ID" value="KIQ02148.1"/>
    <property type="molecule type" value="Genomic_DNA"/>
</dbReference>
<dbReference type="Gene3D" id="3.40.50.1980">
    <property type="entry name" value="Nitrogenase molybdenum iron protein domain"/>
    <property type="match status" value="2"/>
</dbReference>
<dbReference type="SUPFAM" id="SSF53807">
    <property type="entry name" value="Helical backbone' metal receptor"/>
    <property type="match status" value="1"/>
</dbReference>
<proteinExistence type="predicted"/>
<dbReference type="AlphaFoldDB" id="A0A0D0KXT0"/>
<dbReference type="InterPro" id="IPR050902">
    <property type="entry name" value="ABC_Transporter_SBP"/>
</dbReference>
<organism evidence="3 4">
    <name type="scientific">Pseudomonas fulva</name>
    <dbReference type="NCBI Taxonomy" id="47880"/>
    <lineage>
        <taxon>Bacteria</taxon>
        <taxon>Pseudomonadati</taxon>
        <taxon>Pseudomonadota</taxon>
        <taxon>Gammaproteobacteria</taxon>
        <taxon>Pseudomonadales</taxon>
        <taxon>Pseudomonadaceae</taxon>
        <taxon>Pseudomonas</taxon>
    </lineage>
</organism>
<dbReference type="Pfam" id="PF01497">
    <property type="entry name" value="Peripla_BP_2"/>
    <property type="match status" value="1"/>
</dbReference>
<dbReference type="PANTHER" id="PTHR30535:SF34">
    <property type="entry name" value="MOLYBDATE-BINDING PROTEIN MOLA"/>
    <property type="match status" value="1"/>
</dbReference>
<dbReference type="Proteomes" id="UP000032068">
    <property type="component" value="Unassembled WGS sequence"/>
</dbReference>
<keyword evidence="1" id="KW-0732">Signal</keyword>
<feature type="domain" description="Fe/B12 periplasmic-binding" evidence="2">
    <location>
        <begin position="47"/>
        <end position="351"/>
    </location>
</feature>
<dbReference type="PROSITE" id="PS50983">
    <property type="entry name" value="FE_B12_PBP"/>
    <property type="match status" value="1"/>
</dbReference>
<protein>
    <submittedName>
        <fullName evidence="3">ABC transporter substrate-binding protein</fullName>
    </submittedName>
</protein>
<dbReference type="RefSeq" id="WP_042553210.1">
    <property type="nucleotide sequence ID" value="NZ_JXQW01000019.1"/>
</dbReference>
<evidence type="ECO:0000313" key="4">
    <source>
        <dbReference type="Proteomes" id="UP000032068"/>
    </source>
</evidence>
<dbReference type="PANTHER" id="PTHR30535">
    <property type="entry name" value="VITAMIN B12-BINDING PROTEIN"/>
    <property type="match status" value="1"/>
</dbReference>
<reference evidence="3 4" key="1">
    <citation type="submission" date="2014-12" db="EMBL/GenBank/DDBJ databases">
        <title>16Stimator: statistical estimation of ribosomal gene copy numbers from draft genome assemblies.</title>
        <authorList>
            <person name="Perisin M.A."/>
            <person name="Vetter M."/>
            <person name="Gilbert J.A."/>
            <person name="Bergelson J."/>
        </authorList>
    </citation>
    <scope>NUCLEOTIDE SEQUENCE [LARGE SCALE GENOMIC DNA]</scope>
    <source>
        <strain evidence="3 4">MEJ086</strain>
    </source>
</reference>
<feature type="signal peptide" evidence="1">
    <location>
        <begin position="1"/>
        <end position="24"/>
    </location>
</feature>
<evidence type="ECO:0000313" key="3">
    <source>
        <dbReference type="EMBL" id="KIQ02148.1"/>
    </source>
</evidence>
<gene>
    <name evidence="3" type="ORF">RU08_07730</name>
</gene>
<feature type="chain" id="PRO_5002215469" evidence="1">
    <location>
        <begin position="25"/>
        <end position="381"/>
    </location>
</feature>
<comment type="caution">
    <text evidence="3">The sequence shown here is derived from an EMBL/GenBank/DDBJ whole genome shotgun (WGS) entry which is preliminary data.</text>
</comment>
<sequence>MNVSAPLVRLAAALCLLLSAVAHATDYPLSVTDLAGRQVTIEHEPQRIVLQDGRDLFSLALLDREDPFKRIAVWNNIIKRSDPNTWQVFQKQWPKSSGQAVDMQFGDDGDMNLEAVVAGKPDLLVFQLRARKSLEGAGVERKLAALKIPVIYIDSDLDPVTNSQKSVALLGKVLDREARATEYLDFYTARLAQVDQLITEQGKRPLVFVEAKAGQGGATSCCFTHGDVYWGKLVQAAGGDNLGSQLLPGATGDVTLETVISKKPEVYVMSGTQFPGNTSISPPFGFGPTVSQAAIDKSMAQLLKRPGMAQLQATQQNRVYGVYHQFYASSWNILAVEYLAQAFYPKAAERLDPAASTRTLLGMTGLGEVPAILFGQAPASE</sequence>
<dbReference type="OrthoDB" id="9775594at2"/>
<name>A0A0D0KXT0_9PSED</name>
<accession>A0A0D0KXT0</accession>